<sequence>MQHNLPEWFNLKETLIPAGFFVLFLQTERKIKGDILN</sequence>
<comment type="caution">
    <text evidence="1">The sequence shown here is derived from an EMBL/GenBank/DDBJ whole genome shotgun (WGS) entry which is preliminary data.</text>
</comment>
<protein>
    <submittedName>
        <fullName evidence="1">Uncharacterized protein</fullName>
    </submittedName>
</protein>
<accession>S7WZC4</accession>
<dbReference type="STRING" id="641524.ADICYQ_1733"/>
<reference evidence="1 2" key="1">
    <citation type="journal article" date="2013" name="Genome Announc.">
        <title>Draft Genome Sequence of Cyclobacterium qasimii Strain M12-11BT, Isolated from Arctic Marine Sediment.</title>
        <authorList>
            <person name="Shivaji S."/>
            <person name="Ara S."/>
            <person name="Singh A."/>
            <person name="Kumar Pinnaka A."/>
        </authorList>
    </citation>
    <scope>NUCLEOTIDE SEQUENCE [LARGE SCALE GENOMIC DNA]</scope>
    <source>
        <strain evidence="1 2">M12-11B</strain>
    </source>
</reference>
<proteinExistence type="predicted"/>
<dbReference type="AlphaFoldDB" id="S7WZC4"/>
<evidence type="ECO:0000313" key="2">
    <source>
        <dbReference type="Proteomes" id="UP000014974"/>
    </source>
</evidence>
<organism evidence="1 2">
    <name type="scientific">Cyclobacterium qasimii M12-11B</name>
    <dbReference type="NCBI Taxonomy" id="641524"/>
    <lineage>
        <taxon>Bacteria</taxon>
        <taxon>Pseudomonadati</taxon>
        <taxon>Bacteroidota</taxon>
        <taxon>Cytophagia</taxon>
        <taxon>Cytophagales</taxon>
        <taxon>Cyclobacteriaceae</taxon>
        <taxon>Cyclobacterium</taxon>
    </lineage>
</organism>
<name>S7WZC4_9BACT</name>
<dbReference type="EMBL" id="ATNM01000071">
    <property type="protein sequence ID" value="EPR69233.1"/>
    <property type="molecule type" value="Genomic_DNA"/>
</dbReference>
<evidence type="ECO:0000313" key="1">
    <source>
        <dbReference type="EMBL" id="EPR69233.1"/>
    </source>
</evidence>
<dbReference type="Proteomes" id="UP000014974">
    <property type="component" value="Unassembled WGS sequence"/>
</dbReference>
<gene>
    <name evidence="1" type="ORF">ADICYQ_1733</name>
</gene>